<organism evidence="5 6">
    <name type="scientific">Lawsonibacter faecis</name>
    <dbReference type="NCBI Taxonomy" id="2763052"/>
    <lineage>
        <taxon>Bacteria</taxon>
        <taxon>Bacillati</taxon>
        <taxon>Bacillota</taxon>
        <taxon>Clostridia</taxon>
        <taxon>Eubacteriales</taxon>
        <taxon>Oscillospiraceae</taxon>
        <taxon>Lawsonibacter</taxon>
    </lineage>
</organism>
<dbReference type="GO" id="GO:0003677">
    <property type="term" value="F:DNA binding"/>
    <property type="evidence" value="ECO:0007669"/>
    <property type="project" value="UniProtKB-KW"/>
</dbReference>
<dbReference type="InterPro" id="IPR036390">
    <property type="entry name" value="WH_DNA-bd_sf"/>
</dbReference>
<keyword evidence="3" id="KW-0238">DNA-binding</keyword>
<sequence>MEKRQPISDSELELMRIVWARGGRARFAEVMEALAAQEKEWKANTVLTFLSRLVEKEMLAVEKRGRLNIYVALLREEDYADSQTRSFLDRIYGGNAGRLVSSLLKQDCLTADDLEELRAFWEKGGQG</sequence>
<dbReference type="Gene3D" id="1.10.10.10">
    <property type="entry name" value="Winged helix-like DNA-binding domain superfamily/Winged helix DNA-binding domain"/>
    <property type="match status" value="1"/>
</dbReference>
<comment type="similarity">
    <text evidence="1">Belongs to the BlaI transcriptional regulatory family.</text>
</comment>
<dbReference type="GO" id="GO:0045892">
    <property type="term" value="P:negative regulation of DNA-templated transcription"/>
    <property type="evidence" value="ECO:0007669"/>
    <property type="project" value="InterPro"/>
</dbReference>
<evidence type="ECO:0000256" key="1">
    <source>
        <dbReference type="ARBA" id="ARBA00011046"/>
    </source>
</evidence>
<protein>
    <submittedName>
        <fullName evidence="5">BlaI/MecI/CopY family transcriptional regulator</fullName>
    </submittedName>
</protein>
<dbReference type="RefSeq" id="WP_186919077.1">
    <property type="nucleotide sequence ID" value="NZ_JACOPQ010000006.1"/>
</dbReference>
<accession>A0A8J6M7X8</accession>
<keyword evidence="2" id="KW-0805">Transcription regulation</keyword>
<dbReference type="SUPFAM" id="SSF46785">
    <property type="entry name" value="Winged helix' DNA-binding domain"/>
    <property type="match status" value="1"/>
</dbReference>
<name>A0A8J6M7X8_9FIRM</name>
<gene>
    <name evidence="5" type="ORF">H8S62_08935</name>
</gene>
<evidence type="ECO:0000313" key="5">
    <source>
        <dbReference type="EMBL" id="MBC5737132.1"/>
    </source>
</evidence>
<dbReference type="Proteomes" id="UP000607645">
    <property type="component" value="Unassembled WGS sequence"/>
</dbReference>
<keyword evidence="4" id="KW-0804">Transcription</keyword>
<dbReference type="PIRSF" id="PIRSF019455">
    <property type="entry name" value="CopR_AtkY"/>
    <property type="match status" value="1"/>
</dbReference>
<dbReference type="Gene3D" id="1.10.4040.10">
    <property type="entry name" value="Penicillinase repressor domain"/>
    <property type="match status" value="1"/>
</dbReference>
<evidence type="ECO:0000256" key="4">
    <source>
        <dbReference type="ARBA" id="ARBA00023163"/>
    </source>
</evidence>
<dbReference type="InterPro" id="IPR036388">
    <property type="entry name" value="WH-like_DNA-bd_sf"/>
</dbReference>
<reference evidence="5" key="1">
    <citation type="submission" date="2020-08" db="EMBL/GenBank/DDBJ databases">
        <title>Genome public.</title>
        <authorList>
            <person name="Liu C."/>
            <person name="Sun Q."/>
        </authorList>
    </citation>
    <scope>NUCLEOTIDE SEQUENCE</scope>
    <source>
        <strain evidence="5">NSJ-52</strain>
    </source>
</reference>
<dbReference type="AlphaFoldDB" id="A0A8J6M7X8"/>
<keyword evidence="6" id="KW-1185">Reference proteome</keyword>
<proteinExistence type="inferred from homology"/>
<dbReference type="EMBL" id="JACOPQ010000006">
    <property type="protein sequence ID" value="MBC5737132.1"/>
    <property type="molecule type" value="Genomic_DNA"/>
</dbReference>
<dbReference type="Pfam" id="PF03965">
    <property type="entry name" value="Penicillinase_R"/>
    <property type="match status" value="1"/>
</dbReference>
<comment type="caution">
    <text evidence="5">The sequence shown here is derived from an EMBL/GenBank/DDBJ whole genome shotgun (WGS) entry which is preliminary data.</text>
</comment>
<dbReference type="InterPro" id="IPR005650">
    <property type="entry name" value="BlaI_family"/>
</dbReference>
<evidence type="ECO:0000256" key="2">
    <source>
        <dbReference type="ARBA" id="ARBA00023015"/>
    </source>
</evidence>
<evidence type="ECO:0000256" key="3">
    <source>
        <dbReference type="ARBA" id="ARBA00023125"/>
    </source>
</evidence>
<evidence type="ECO:0000313" key="6">
    <source>
        <dbReference type="Proteomes" id="UP000607645"/>
    </source>
</evidence>